<name>A0A8S3BBM7_9BILA</name>
<evidence type="ECO:0000313" key="1">
    <source>
        <dbReference type="EMBL" id="CAF4808371.1"/>
    </source>
</evidence>
<dbReference type="AlphaFoldDB" id="A0A8S3BBM7"/>
<protein>
    <submittedName>
        <fullName evidence="1">Uncharacterized protein</fullName>
    </submittedName>
</protein>
<gene>
    <name evidence="1" type="ORF">GIL414_LOCUS47472</name>
</gene>
<sequence length="109" mass="11571">MYFKSNIVRCCILPRGVNISFVANANLVSPQNPIFIVTTVSVTNPILGAMQNDDILGNGSLMFSSSSTVIVNLTTGTITATNLAISEIGMYVLSLEIKSTTQVDQNGLS</sequence>
<evidence type="ECO:0000313" key="2">
    <source>
        <dbReference type="Proteomes" id="UP000681720"/>
    </source>
</evidence>
<reference evidence="1" key="1">
    <citation type="submission" date="2021-02" db="EMBL/GenBank/DDBJ databases">
        <authorList>
            <person name="Nowell W R."/>
        </authorList>
    </citation>
    <scope>NUCLEOTIDE SEQUENCE</scope>
</reference>
<proteinExistence type="predicted"/>
<accession>A0A8S3BBM7</accession>
<dbReference type="Proteomes" id="UP000681720">
    <property type="component" value="Unassembled WGS sequence"/>
</dbReference>
<dbReference type="EMBL" id="CAJOBJ010151471">
    <property type="protein sequence ID" value="CAF4808371.1"/>
    <property type="molecule type" value="Genomic_DNA"/>
</dbReference>
<comment type="caution">
    <text evidence="1">The sequence shown here is derived from an EMBL/GenBank/DDBJ whole genome shotgun (WGS) entry which is preliminary data.</text>
</comment>
<organism evidence="1 2">
    <name type="scientific">Rotaria magnacalcarata</name>
    <dbReference type="NCBI Taxonomy" id="392030"/>
    <lineage>
        <taxon>Eukaryota</taxon>
        <taxon>Metazoa</taxon>
        <taxon>Spiralia</taxon>
        <taxon>Gnathifera</taxon>
        <taxon>Rotifera</taxon>
        <taxon>Eurotatoria</taxon>
        <taxon>Bdelloidea</taxon>
        <taxon>Philodinida</taxon>
        <taxon>Philodinidae</taxon>
        <taxon>Rotaria</taxon>
    </lineage>
</organism>